<dbReference type="Proteomes" id="UP001138757">
    <property type="component" value="Unassembled WGS sequence"/>
</dbReference>
<dbReference type="GO" id="GO:0015086">
    <property type="term" value="F:cadmium ion transmembrane transporter activity"/>
    <property type="evidence" value="ECO:0007669"/>
    <property type="project" value="TreeGrafter"/>
</dbReference>
<reference evidence="11" key="1">
    <citation type="submission" date="2021-05" db="EMBL/GenBank/DDBJ databases">
        <title>Genome of Sphingobium sp. strain.</title>
        <authorList>
            <person name="Fan R."/>
        </authorList>
    </citation>
    <scope>NUCLEOTIDE SEQUENCE</scope>
    <source>
        <strain evidence="11">H33</strain>
    </source>
</reference>
<dbReference type="Pfam" id="PF01545">
    <property type="entry name" value="Cation_efflux"/>
    <property type="match status" value="1"/>
</dbReference>
<keyword evidence="6 8" id="KW-1133">Transmembrane helix</keyword>
<organism evidence="11 12">
    <name type="scientific">Sphingobium nicotianae</name>
    <dbReference type="NCBI Taxonomy" id="2782607"/>
    <lineage>
        <taxon>Bacteria</taxon>
        <taxon>Pseudomonadati</taxon>
        <taxon>Pseudomonadota</taxon>
        <taxon>Alphaproteobacteria</taxon>
        <taxon>Sphingomonadales</taxon>
        <taxon>Sphingomonadaceae</taxon>
        <taxon>Sphingobium</taxon>
    </lineage>
</organism>
<comment type="caution">
    <text evidence="11">The sequence shown here is derived from an EMBL/GenBank/DDBJ whole genome shotgun (WGS) entry which is preliminary data.</text>
</comment>
<sequence>MARVAGGPACCSHEWPGDETAVMTPTEGGALNRGAALASVSVALILSALKIYAVWRTGSIAMLGSLADTGLDLIASIVTLIAVHVSAQPADHEHRFGHGKAEALAALFQVSMISIAAVGIMIRSIERIGGAGEPTAIGYGIGVSLFAMALTVLLVWYQGRIIRATGSVAISADNLHYRSDLALNASVIAALVLEAMLHVHGADALFGLAIGLWLAWGAWKTAVHAIDQLMDKEWPVAKREQFLAVASRHPALAGIHDLRTRTSGSQDLVQFHMWVDPAMTMAKVHEVMDEVEAALLAEFPGIEVLIHPDPEGHVDIKDPIAGRDAHDLIADLKAAEDSRK</sequence>
<evidence type="ECO:0000256" key="6">
    <source>
        <dbReference type="ARBA" id="ARBA00022989"/>
    </source>
</evidence>
<dbReference type="InterPro" id="IPR027469">
    <property type="entry name" value="Cation_efflux_TMD_sf"/>
</dbReference>
<evidence type="ECO:0000256" key="2">
    <source>
        <dbReference type="ARBA" id="ARBA00008114"/>
    </source>
</evidence>
<dbReference type="GO" id="GO:0005886">
    <property type="term" value="C:plasma membrane"/>
    <property type="evidence" value="ECO:0007669"/>
    <property type="project" value="TreeGrafter"/>
</dbReference>
<evidence type="ECO:0000256" key="4">
    <source>
        <dbReference type="ARBA" id="ARBA00022475"/>
    </source>
</evidence>
<evidence type="ECO:0000313" key="12">
    <source>
        <dbReference type="Proteomes" id="UP001138757"/>
    </source>
</evidence>
<keyword evidence="12" id="KW-1185">Reference proteome</keyword>
<evidence type="ECO:0000256" key="7">
    <source>
        <dbReference type="ARBA" id="ARBA00023136"/>
    </source>
</evidence>
<gene>
    <name evidence="11" type="ORF">KK488_05835</name>
</gene>
<feature type="transmembrane region" description="Helical" evidence="8">
    <location>
        <begin position="61"/>
        <end position="83"/>
    </location>
</feature>
<dbReference type="InterPro" id="IPR027470">
    <property type="entry name" value="Cation_efflux_CTD"/>
</dbReference>
<evidence type="ECO:0000259" key="10">
    <source>
        <dbReference type="Pfam" id="PF16916"/>
    </source>
</evidence>
<dbReference type="SUPFAM" id="SSF160240">
    <property type="entry name" value="Cation efflux protein cytoplasmic domain-like"/>
    <property type="match status" value="1"/>
</dbReference>
<dbReference type="AlphaFoldDB" id="A0A9X1IQD9"/>
<protein>
    <submittedName>
        <fullName evidence="11">Cation diffusion facilitator family transporter</fullName>
    </submittedName>
</protein>
<dbReference type="Gene3D" id="3.30.70.1350">
    <property type="entry name" value="Cation efflux protein, cytoplasmic domain"/>
    <property type="match status" value="1"/>
</dbReference>
<dbReference type="Pfam" id="PF16916">
    <property type="entry name" value="ZT_dimer"/>
    <property type="match status" value="1"/>
</dbReference>
<keyword evidence="4" id="KW-1003">Cell membrane</keyword>
<dbReference type="PANTHER" id="PTHR43840">
    <property type="entry name" value="MITOCHONDRIAL METAL TRANSPORTER 1-RELATED"/>
    <property type="match status" value="1"/>
</dbReference>
<keyword evidence="5 8" id="KW-0812">Transmembrane</keyword>
<dbReference type="InterPro" id="IPR002524">
    <property type="entry name" value="Cation_efflux"/>
</dbReference>
<feature type="domain" description="Cation efflux protein transmembrane" evidence="9">
    <location>
        <begin position="37"/>
        <end position="230"/>
    </location>
</feature>
<feature type="transmembrane region" description="Helical" evidence="8">
    <location>
        <begin position="35"/>
        <end position="55"/>
    </location>
</feature>
<feature type="transmembrane region" description="Helical" evidence="8">
    <location>
        <begin position="104"/>
        <end position="125"/>
    </location>
</feature>
<keyword evidence="3" id="KW-0813">Transport</keyword>
<evidence type="ECO:0000256" key="5">
    <source>
        <dbReference type="ARBA" id="ARBA00022692"/>
    </source>
</evidence>
<dbReference type="InterPro" id="IPR058533">
    <property type="entry name" value="Cation_efflux_TM"/>
</dbReference>
<dbReference type="GO" id="GO:0015341">
    <property type="term" value="F:zinc efflux antiporter activity"/>
    <property type="evidence" value="ECO:0007669"/>
    <property type="project" value="TreeGrafter"/>
</dbReference>
<dbReference type="Gene3D" id="1.20.1510.10">
    <property type="entry name" value="Cation efflux protein transmembrane domain"/>
    <property type="match status" value="1"/>
</dbReference>
<evidence type="ECO:0000256" key="3">
    <source>
        <dbReference type="ARBA" id="ARBA00022448"/>
    </source>
</evidence>
<dbReference type="GO" id="GO:0015093">
    <property type="term" value="F:ferrous iron transmembrane transporter activity"/>
    <property type="evidence" value="ECO:0007669"/>
    <property type="project" value="TreeGrafter"/>
</dbReference>
<feature type="domain" description="Cation efflux protein cytoplasmic" evidence="10">
    <location>
        <begin position="239"/>
        <end position="311"/>
    </location>
</feature>
<evidence type="ECO:0000313" key="11">
    <source>
        <dbReference type="EMBL" id="MBT2186465.1"/>
    </source>
</evidence>
<comment type="subcellular location">
    <subcellularLocation>
        <location evidence="1">Membrane</location>
        <topology evidence="1">Multi-pass membrane protein</topology>
    </subcellularLocation>
</comment>
<dbReference type="InterPro" id="IPR050291">
    <property type="entry name" value="CDF_Transporter"/>
</dbReference>
<dbReference type="GO" id="GO:0006882">
    <property type="term" value="P:intracellular zinc ion homeostasis"/>
    <property type="evidence" value="ECO:0007669"/>
    <property type="project" value="TreeGrafter"/>
</dbReference>
<dbReference type="SUPFAM" id="SSF161111">
    <property type="entry name" value="Cation efflux protein transmembrane domain-like"/>
    <property type="match status" value="1"/>
</dbReference>
<dbReference type="PANTHER" id="PTHR43840:SF41">
    <property type="entry name" value="CATION-EFFLUX PUMP FIEF"/>
    <property type="match status" value="1"/>
</dbReference>
<evidence type="ECO:0000259" key="9">
    <source>
        <dbReference type="Pfam" id="PF01545"/>
    </source>
</evidence>
<dbReference type="InterPro" id="IPR036837">
    <property type="entry name" value="Cation_efflux_CTD_sf"/>
</dbReference>
<evidence type="ECO:0000256" key="1">
    <source>
        <dbReference type="ARBA" id="ARBA00004141"/>
    </source>
</evidence>
<keyword evidence="7 8" id="KW-0472">Membrane</keyword>
<proteinExistence type="inferred from homology"/>
<comment type="similarity">
    <text evidence="2">Belongs to the cation diffusion facilitator (CDF) transporter (TC 2.A.4) family.</text>
</comment>
<evidence type="ECO:0000256" key="8">
    <source>
        <dbReference type="SAM" id="Phobius"/>
    </source>
</evidence>
<accession>A0A9X1IQD9</accession>
<feature type="transmembrane region" description="Helical" evidence="8">
    <location>
        <begin position="137"/>
        <end position="157"/>
    </location>
</feature>
<name>A0A9X1IQD9_9SPHN</name>
<dbReference type="NCBIfam" id="TIGR01297">
    <property type="entry name" value="CDF"/>
    <property type="match status" value="1"/>
</dbReference>
<dbReference type="EMBL" id="JAHGAW010000003">
    <property type="protein sequence ID" value="MBT2186465.1"/>
    <property type="molecule type" value="Genomic_DNA"/>
</dbReference>